<evidence type="ECO:0008006" key="3">
    <source>
        <dbReference type="Google" id="ProtNLM"/>
    </source>
</evidence>
<evidence type="ECO:0000313" key="1">
    <source>
        <dbReference type="EMBL" id="QMS85507.1"/>
    </source>
</evidence>
<accession>A0A7L7KS12</accession>
<dbReference type="EMBL" id="CP048914">
    <property type="protein sequence ID" value="QMS85507.1"/>
    <property type="molecule type" value="Genomic_DNA"/>
</dbReference>
<protein>
    <recommendedName>
        <fullName evidence="3">HNH endonuclease</fullName>
    </recommendedName>
</protein>
<reference evidence="1 2" key="1">
    <citation type="submission" date="2020-02" db="EMBL/GenBank/DDBJ databases">
        <authorList>
            <person name="Zheng R.K."/>
            <person name="Sun C.M."/>
        </authorList>
    </citation>
    <scope>NUCLEOTIDE SEQUENCE [LARGE SCALE GENOMIC DNA]</scope>
    <source>
        <strain evidence="2">zrk13</strain>
    </source>
</reference>
<evidence type="ECO:0000313" key="2">
    <source>
        <dbReference type="Proteomes" id="UP000514720"/>
    </source>
</evidence>
<dbReference type="Proteomes" id="UP000514720">
    <property type="component" value="Chromosome"/>
</dbReference>
<organism evidence="1 2">
    <name type="scientific">Candidatus Xianfuyuplasma coldseepsis</name>
    <dbReference type="NCBI Taxonomy" id="2782163"/>
    <lineage>
        <taxon>Bacteria</taxon>
        <taxon>Bacillati</taxon>
        <taxon>Mycoplasmatota</taxon>
        <taxon>Mollicutes</taxon>
        <taxon>Candidatus Izemoplasmatales</taxon>
        <taxon>Candidatus Izemoplasmataceae</taxon>
        <taxon>Candidatus Xianfuyuplasma</taxon>
    </lineage>
</organism>
<sequence>MEYVQKFIKVIESIEHDNTYKLAFARAILECIEAKEIEEVEDGIAIYQYNIVQKVMKYYWNLLDFFGLSQGPSSVLEARIQEIHDEFYGHTNVTYKVWYDKVESFLKRNPVRFERQVKKFITIFTKGVAAKFRVHRKEKLELFELDLQLKRLVFAPEAIASLQQHDGLVHQLIDYRWALLIEEYNKAPNVIRKVIGSKEDKIRRQNLIKYRNLLLQYDHLHGATDFFTNEHLDLDDISLEHLIPFHFIYGCDIWNLIIVSKETAKERRGITPTEADITRLEERNQRLFDAIKQTKLQARFDLENAIENHLLKRYYIDLKG</sequence>
<proteinExistence type="predicted"/>
<dbReference type="AlphaFoldDB" id="A0A7L7KS12"/>
<dbReference type="KEGG" id="xcl:G4Z02_07050"/>
<gene>
    <name evidence="1" type="ORF">G4Z02_07050</name>
</gene>
<keyword evidence="2" id="KW-1185">Reference proteome</keyword>
<name>A0A7L7KS12_9MOLU</name>
<dbReference type="RefSeq" id="WP_258877306.1">
    <property type="nucleotide sequence ID" value="NZ_CP048914.1"/>
</dbReference>